<comment type="subcellular location">
    <subcellularLocation>
        <location evidence="1">Membrane</location>
        <topology evidence="1">Multi-pass membrane protein</topology>
    </subcellularLocation>
</comment>
<evidence type="ECO:0000259" key="6">
    <source>
        <dbReference type="Pfam" id="PF04932"/>
    </source>
</evidence>
<dbReference type="PANTHER" id="PTHR37422">
    <property type="entry name" value="TEICHURONIC ACID BIOSYNTHESIS PROTEIN TUAE"/>
    <property type="match status" value="1"/>
</dbReference>
<feature type="transmembrane region" description="Helical" evidence="5">
    <location>
        <begin position="191"/>
        <end position="207"/>
    </location>
</feature>
<evidence type="ECO:0000256" key="5">
    <source>
        <dbReference type="SAM" id="Phobius"/>
    </source>
</evidence>
<feature type="transmembrane region" description="Helical" evidence="5">
    <location>
        <begin position="159"/>
        <end position="179"/>
    </location>
</feature>
<dbReference type="Proteomes" id="UP001138793">
    <property type="component" value="Unassembled WGS sequence"/>
</dbReference>
<dbReference type="Pfam" id="PF04932">
    <property type="entry name" value="Wzy_C"/>
    <property type="match status" value="1"/>
</dbReference>
<reference evidence="7" key="1">
    <citation type="submission" date="2021-03" db="EMBL/GenBank/DDBJ databases">
        <title>Genomic Encyclopedia of Type Strains, Phase IV (KMG-IV): sequencing the most valuable type-strain genomes for metagenomic binning, comparative biology and taxonomic classification.</title>
        <authorList>
            <person name="Goeker M."/>
        </authorList>
    </citation>
    <scope>NUCLEOTIDE SEQUENCE</scope>
    <source>
        <strain evidence="7">DSM 107338</strain>
    </source>
</reference>
<comment type="caution">
    <text evidence="7">The sequence shown here is derived from an EMBL/GenBank/DDBJ whole genome shotgun (WGS) entry which is preliminary data.</text>
</comment>
<evidence type="ECO:0000313" key="7">
    <source>
        <dbReference type="EMBL" id="MBP2075893.1"/>
    </source>
</evidence>
<feature type="transmembrane region" description="Helical" evidence="5">
    <location>
        <begin position="43"/>
        <end position="60"/>
    </location>
</feature>
<dbReference type="InterPro" id="IPR051533">
    <property type="entry name" value="WaaL-like"/>
</dbReference>
<protein>
    <submittedName>
        <fullName evidence="7">O-antigen ligase</fullName>
    </submittedName>
</protein>
<evidence type="ECO:0000256" key="2">
    <source>
        <dbReference type="ARBA" id="ARBA00022692"/>
    </source>
</evidence>
<feature type="transmembrane region" description="Helical" evidence="5">
    <location>
        <begin position="72"/>
        <end position="89"/>
    </location>
</feature>
<dbReference type="GO" id="GO:0016874">
    <property type="term" value="F:ligase activity"/>
    <property type="evidence" value="ECO:0007669"/>
    <property type="project" value="UniProtKB-KW"/>
</dbReference>
<feature type="transmembrane region" description="Helical" evidence="5">
    <location>
        <begin position="20"/>
        <end position="37"/>
    </location>
</feature>
<dbReference type="AlphaFoldDB" id="A0A9X0YMU4"/>
<sequence>MFLNVISTAVVLGISKSTKIIYLFSLINVIFSFYLAFVSGSRQSLIAIIFSIFIIIIINRHMRGVKGVNFKGIMFTIVFMFIILNLLQIEEVNRWIEDRFIDKTTEQLTNGDIRTNIYIEAINDVKNDLLFGTGPGTYHQVSLLGMHTHNGYLYMMNNFGVIPVIIIVLFFSFIAFKGIGEKSIIYENRKQDIFVLLFTSFLVFLIMNLFRDLITMLSFWMAVVLIIDCFDAKTIKV</sequence>
<evidence type="ECO:0000256" key="4">
    <source>
        <dbReference type="ARBA" id="ARBA00023136"/>
    </source>
</evidence>
<evidence type="ECO:0000256" key="3">
    <source>
        <dbReference type="ARBA" id="ARBA00022989"/>
    </source>
</evidence>
<gene>
    <name evidence="7" type="ORF">J2Z64_000104</name>
</gene>
<keyword evidence="3 5" id="KW-1133">Transmembrane helix</keyword>
<keyword evidence="8" id="KW-1185">Reference proteome</keyword>
<evidence type="ECO:0000256" key="1">
    <source>
        <dbReference type="ARBA" id="ARBA00004141"/>
    </source>
</evidence>
<keyword evidence="2 5" id="KW-0812">Transmembrane</keyword>
<dbReference type="RefSeq" id="WP_149474088.1">
    <property type="nucleotide sequence ID" value="NZ_JAGGMB010000001.1"/>
</dbReference>
<organism evidence="7 8">
    <name type="scientific">Oceanobacillus polygoni</name>
    <dbReference type="NCBI Taxonomy" id="1235259"/>
    <lineage>
        <taxon>Bacteria</taxon>
        <taxon>Bacillati</taxon>
        <taxon>Bacillota</taxon>
        <taxon>Bacilli</taxon>
        <taxon>Bacillales</taxon>
        <taxon>Bacillaceae</taxon>
        <taxon>Oceanobacillus</taxon>
    </lineage>
</organism>
<proteinExistence type="predicted"/>
<evidence type="ECO:0000313" key="8">
    <source>
        <dbReference type="Proteomes" id="UP001138793"/>
    </source>
</evidence>
<feature type="domain" description="O-antigen ligase-related" evidence="6">
    <location>
        <begin position="28"/>
        <end position="166"/>
    </location>
</feature>
<dbReference type="PANTHER" id="PTHR37422:SF13">
    <property type="entry name" value="LIPOPOLYSACCHARIDE BIOSYNTHESIS PROTEIN PA4999-RELATED"/>
    <property type="match status" value="1"/>
</dbReference>
<dbReference type="GO" id="GO:0016020">
    <property type="term" value="C:membrane"/>
    <property type="evidence" value="ECO:0007669"/>
    <property type="project" value="UniProtKB-SubCell"/>
</dbReference>
<dbReference type="InterPro" id="IPR007016">
    <property type="entry name" value="O-antigen_ligase-rel_domated"/>
</dbReference>
<accession>A0A9X0YMU4</accession>
<name>A0A9X0YMU4_9BACI</name>
<keyword evidence="4 5" id="KW-0472">Membrane</keyword>
<keyword evidence="7" id="KW-0436">Ligase</keyword>
<dbReference type="EMBL" id="JAGGMB010000001">
    <property type="protein sequence ID" value="MBP2075893.1"/>
    <property type="molecule type" value="Genomic_DNA"/>
</dbReference>